<accession>A0AAD8PCH5</accession>
<dbReference type="Proteomes" id="UP001230268">
    <property type="component" value="Unassembled WGS sequence"/>
</dbReference>
<dbReference type="Pfam" id="PF13862">
    <property type="entry name" value="BCCIP"/>
    <property type="match status" value="1"/>
</dbReference>
<proteinExistence type="inferred from homology"/>
<evidence type="ECO:0000313" key="4">
    <source>
        <dbReference type="Proteomes" id="UP001230268"/>
    </source>
</evidence>
<reference evidence="3" key="1">
    <citation type="submission" date="2023-08" db="EMBL/GenBank/DDBJ databases">
        <title>Draft sequence of the Babesia gibsoni genome.</title>
        <authorList>
            <person name="Yamagishi J.Y."/>
            <person name="Xuan X.X."/>
        </authorList>
    </citation>
    <scope>NUCLEOTIDE SEQUENCE</scope>
    <source>
        <strain evidence="3">Azabu</strain>
    </source>
</reference>
<protein>
    <submittedName>
        <fullName evidence="3">Brca2 and cdkn1a interacting like protein</fullName>
    </submittedName>
</protein>
<dbReference type="AlphaFoldDB" id="A0AAD8PCH5"/>
<dbReference type="PANTHER" id="PTHR13261:SF0">
    <property type="entry name" value="BRCA2 AND CDKN1A-INTERACTING PROTEIN"/>
    <property type="match status" value="1"/>
</dbReference>
<evidence type="ECO:0000256" key="2">
    <source>
        <dbReference type="SAM" id="MobiDB-lite"/>
    </source>
</evidence>
<dbReference type="GO" id="GO:0005634">
    <property type="term" value="C:nucleus"/>
    <property type="evidence" value="ECO:0007669"/>
    <property type="project" value="TreeGrafter"/>
</dbReference>
<organism evidence="3 4">
    <name type="scientific">Babesia gibsoni</name>
    <dbReference type="NCBI Taxonomy" id="33632"/>
    <lineage>
        <taxon>Eukaryota</taxon>
        <taxon>Sar</taxon>
        <taxon>Alveolata</taxon>
        <taxon>Apicomplexa</taxon>
        <taxon>Aconoidasida</taxon>
        <taxon>Piroplasmida</taxon>
        <taxon>Babesiidae</taxon>
        <taxon>Babesia</taxon>
    </lineage>
</organism>
<keyword evidence="4" id="KW-1185">Reference proteome</keyword>
<evidence type="ECO:0000256" key="1">
    <source>
        <dbReference type="ARBA" id="ARBA00006781"/>
    </source>
</evidence>
<sequence length="287" mass="32727">MADRKEHASERDSKKQKKEVTENGEELGVPVEAEFLFNDPEEDDYNGILAIIQGHLKKVPWEPPKGCEDSTYGLLAQLISTQPNLGTIIKTEKGEDGEEGLIMAVLSILNIQMYKMLESIMQPILELAELHGSQKDLETLKKILSDEKNQIGLVVNERLGNIPIQLIGTLHQCVYDDVKWSVENADDDEEREFYKFTHLIGFGRAYTDKIKTFDSPSMSYLKPEEKFYCEEAIVKFMWSTGESGKVDFFDVDGKPSKSKVLPEAMMLYCVRFERVKQVVQRISSTFL</sequence>
<name>A0AAD8PCH5_BABGI</name>
<evidence type="ECO:0000313" key="3">
    <source>
        <dbReference type="EMBL" id="KAK1442068.1"/>
    </source>
</evidence>
<comment type="caution">
    <text evidence="3">The sequence shown here is derived from an EMBL/GenBank/DDBJ whole genome shotgun (WGS) entry which is preliminary data.</text>
</comment>
<dbReference type="EMBL" id="JAVEPI010000004">
    <property type="protein sequence ID" value="KAK1442068.1"/>
    <property type="molecule type" value="Genomic_DNA"/>
</dbReference>
<feature type="compositionally biased region" description="Basic and acidic residues" evidence="2">
    <location>
        <begin position="1"/>
        <end position="21"/>
    </location>
</feature>
<gene>
    <name evidence="3" type="ORF">BgAZ_400980</name>
</gene>
<dbReference type="InterPro" id="IPR025602">
    <property type="entry name" value="BCP1_family"/>
</dbReference>
<dbReference type="PANTHER" id="PTHR13261">
    <property type="entry name" value="BRCA2 AND CDKN1A INTERACTING PROTEIN"/>
    <property type="match status" value="1"/>
</dbReference>
<comment type="similarity">
    <text evidence="1">Belongs to the BCP1 family.</text>
</comment>
<feature type="region of interest" description="Disordered" evidence="2">
    <location>
        <begin position="1"/>
        <end position="26"/>
    </location>
</feature>